<keyword evidence="2" id="KW-1185">Reference proteome</keyword>
<comment type="caution">
    <text evidence="1">The sequence shown here is derived from an EMBL/GenBank/DDBJ whole genome shotgun (WGS) entry which is preliminary data.</text>
</comment>
<dbReference type="EMBL" id="CM037162">
    <property type="protein sequence ID" value="KAH7864833.1"/>
    <property type="molecule type" value="Genomic_DNA"/>
</dbReference>
<reference evidence="1 2" key="1">
    <citation type="journal article" date="2021" name="Hortic Res">
        <title>High-quality reference genome and annotation aids understanding of berry development for evergreen blueberry (Vaccinium darrowii).</title>
        <authorList>
            <person name="Yu J."/>
            <person name="Hulse-Kemp A.M."/>
            <person name="Babiker E."/>
            <person name="Staton M."/>
        </authorList>
    </citation>
    <scope>NUCLEOTIDE SEQUENCE [LARGE SCALE GENOMIC DNA]</scope>
    <source>
        <strain evidence="2">cv. NJ 8807/NJ 8810</strain>
        <tissue evidence="1">Young leaf</tissue>
    </source>
</reference>
<evidence type="ECO:0000313" key="2">
    <source>
        <dbReference type="Proteomes" id="UP000828048"/>
    </source>
</evidence>
<sequence>MSTFESYNSDFFPDCLEETLDDQSDSAPVHSFEPQEDFETSNSSPLNTVSAFSSMHRSSAEATETRPSVSVSPTCDGVIKPAVVGAGLANLGNTCFLNAVLQCFTHTVPLIKGLWSVNHLRPCDRDSVGCCVLCALRSHIELSLASMGTVVSPWKLVDNLSYISSNFRRFQQEDAHEFLQCLLDRLDSCCTYSKDTAITSENENLVKQVFGGRLISKLRCCNCGHCSNTYEPLIDLSLEIENVATLPSALESFTKMEKIEDPEMQFTCDECKERVSIEKQLILDQAPSVATFHLKRFKNDGFFVKKIDKYVEFPLELDLLPYTGGCQNATGELKYDLYAVVVHTELSSTCGHYYCFVRSAQEVWYKFDDSKVARVGEDFVLSQEAYILFYAKQGTPWFSSFLETEKSYLDQYKSNHSPKSVLDNSVHISTSSPNVKDYPEVKKAREEAVGVSVNSINGYKNGVQGNQAKTDLPSLFTSAPLGRSNASIGTSDKVEKKFSPSVLKENKCNQEYNEVKNSANITLSMPLRSPSPDIYAEEAPVSSYSIPRDHLISDKQVPCKRKLEQDLEDSRKMKAACKLLKNMPNDRSSKLLAAMNGSHNLIGKKSRRKELASNRNNVASSTSHKPNLDSFLHPVAAGSLH</sequence>
<name>A0ACB7ZFY8_9ERIC</name>
<organism evidence="1 2">
    <name type="scientific">Vaccinium darrowii</name>
    <dbReference type="NCBI Taxonomy" id="229202"/>
    <lineage>
        <taxon>Eukaryota</taxon>
        <taxon>Viridiplantae</taxon>
        <taxon>Streptophyta</taxon>
        <taxon>Embryophyta</taxon>
        <taxon>Tracheophyta</taxon>
        <taxon>Spermatophyta</taxon>
        <taxon>Magnoliopsida</taxon>
        <taxon>eudicotyledons</taxon>
        <taxon>Gunneridae</taxon>
        <taxon>Pentapetalae</taxon>
        <taxon>asterids</taxon>
        <taxon>Ericales</taxon>
        <taxon>Ericaceae</taxon>
        <taxon>Vaccinioideae</taxon>
        <taxon>Vaccinieae</taxon>
        <taxon>Vaccinium</taxon>
    </lineage>
</organism>
<accession>A0ACB7ZFY8</accession>
<protein>
    <submittedName>
        <fullName evidence="1">Uncharacterized protein</fullName>
    </submittedName>
</protein>
<proteinExistence type="predicted"/>
<gene>
    <name evidence="1" type="ORF">Vadar_034402</name>
</gene>
<evidence type="ECO:0000313" key="1">
    <source>
        <dbReference type="EMBL" id="KAH7864833.1"/>
    </source>
</evidence>
<dbReference type="Proteomes" id="UP000828048">
    <property type="component" value="Chromosome 12"/>
</dbReference>